<protein>
    <submittedName>
        <fullName evidence="1">Uncharacterized protein</fullName>
    </submittedName>
</protein>
<name>A0A5B7HBV0_PORTR</name>
<evidence type="ECO:0000313" key="2">
    <source>
        <dbReference type="Proteomes" id="UP000324222"/>
    </source>
</evidence>
<proteinExistence type="predicted"/>
<dbReference type="AlphaFoldDB" id="A0A5B7HBV0"/>
<reference evidence="1 2" key="1">
    <citation type="submission" date="2019-05" db="EMBL/GenBank/DDBJ databases">
        <title>Another draft genome of Portunus trituberculatus and its Hox gene families provides insights of decapod evolution.</title>
        <authorList>
            <person name="Jeong J.-H."/>
            <person name="Song I."/>
            <person name="Kim S."/>
            <person name="Choi T."/>
            <person name="Kim D."/>
            <person name="Ryu S."/>
            <person name="Kim W."/>
        </authorList>
    </citation>
    <scope>NUCLEOTIDE SEQUENCE [LARGE SCALE GENOMIC DNA]</scope>
    <source>
        <tissue evidence="1">Muscle</tissue>
    </source>
</reference>
<organism evidence="1 2">
    <name type="scientific">Portunus trituberculatus</name>
    <name type="common">Swimming crab</name>
    <name type="synonym">Neptunus trituberculatus</name>
    <dbReference type="NCBI Taxonomy" id="210409"/>
    <lineage>
        <taxon>Eukaryota</taxon>
        <taxon>Metazoa</taxon>
        <taxon>Ecdysozoa</taxon>
        <taxon>Arthropoda</taxon>
        <taxon>Crustacea</taxon>
        <taxon>Multicrustacea</taxon>
        <taxon>Malacostraca</taxon>
        <taxon>Eumalacostraca</taxon>
        <taxon>Eucarida</taxon>
        <taxon>Decapoda</taxon>
        <taxon>Pleocyemata</taxon>
        <taxon>Brachyura</taxon>
        <taxon>Eubrachyura</taxon>
        <taxon>Portunoidea</taxon>
        <taxon>Portunidae</taxon>
        <taxon>Portuninae</taxon>
        <taxon>Portunus</taxon>
    </lineage>
</organism>
<sequence length="157" mass="16702">MLVLHPRPGKASGTVWPRDEARRGSVAPQWGVCGGAWGEGADNGLAASFMSLIHEMCFEWLTCLWFTVDVTYQICMVGPLCGCSGEIAAIMSHTRGTRAFEVRLRGPVSLSSLYTRTAGRPSSAGAGLGRLPPSGASLATALRLAYRCPSQDTLKSE</sequence>
<gene>
    <name evidence="1" type="ORF">E2C01_061663</name>
</gene>
<comment type="caution">
    <text evidence="1">The sequence shown here is derived from an EMBL/GenBank/DDBJ whole genome shotgun (WGS) entry which is preliminary data.</text>
</comment>
<dbReference type="Proteomes" id="UP000324222">
    <property type="component" value="Unassembled WGS sequence"/>
</dbReference>
<dbReference type="EMBL" id="VSRR010026306">
    <property type="protein sequence ID" value="MPC67486.1"/>
    <property type="molecule type" value="Genomic_DNA"/>
</dbReference>
<keyword evidence="2" id="KW-1185">Reference proteome</keyword>
<evidence type="ECO:0000313" key="1">
    <source>
        <dbReference type="EMBL" id="MPC67486.1"/>
    </source>
</evidence>
<accession>A0A5B7HBV0</accession>